<sequence length="351" mass="40613">MENQAQTSYQTFLEQYYKEQDCNNEFEEAKGTNEESGDKSPDFEDEGSKNETDLMISKLCRVCGNRGQIYIYSNVCDKYLTIPKTRLAKAQQVTIAEMIENISSEKVEKTDLLPQFICPHCLSYLQHAYNVRLEIIHTSKNLTEARKIANDESIVLETNITSKPPTVNQQEINNTIEEIEGDKYWYENFDKKNVKIKIQTPTKSRIDQRKVEEIKCPGCFKKSYGAKSHNEHMNKCLINVIKIFFGEFQLLYKARFEKKITQEEYLINTISLIFNYTKKIQNIAKDLIDIEAISKILPEIPTNQAFSNQQQTNKPNGQSGSNSSNNYWNSRINAQDRFASPDDNGYYSNTQ</sequence>
<dbReference type="GO" id="GO:0008270">
    <property type="term" value="F:zinc ion binding"/>
    <property type="evidence" value="ECO:0007669"/>
    <property type="project" value="UniProtKB-UniRule"/>
</dbReference>
<evidence type="ECO:0000256" key="2">
    <source>
        <dbReference type="SAM" id="MobiDB-lite"/>
    </source>
</evidence>
<dbReference type="SUPFAM" id="SSF57716">
    <property type="entry name" value="Glucocorticoid receptor-like (DNA-binding domain)"/>
    <property type="match status" value="1"/>
</dbReference>
<feature type="binding site" evidence="1">
    <location>
        <position position="63"/>
    </location>
    <ligand>
        <name>Zn(2+)</name>
        <dbReference type="ChEBI" id="CHEBI:29105"/>
    </ligand>
</feature>
<evidence type="ECO:0000313" key="4">
    <source>
        <dbReference type="EMBL" id="CAG9807673.1"/>
    </source>
</evidence>
<keyword evidence="1" id="KW-0863">Zinc-finger</keyword>
<protein>
    <recommendedName>
        <fullName evidence="3">ZAD domain-containing protein</fullName>
    </recommendedName>
</protein>
<dbReference type="GO" id="GO:0005634">
    <property type="term" value="C:nucleus"/>
    <property type="evidence" value="ECO:0007669"/>
    <property type="project" value="InterPro"/>
</dbReference>
<dbReference type="EMBL" id="OU895879">
    <property type="protein sequence ID" value="CAG9807673.1"/>
    <property type="molecule type" value="Genomic_DNA"/>
</dbReference>
<feature type="region of interest" description="Disordered" evidence="2">
    <location>
        <begin position="24"/>
        <end position="49"/>
    </location>
</feature>
<evidence type="ECO:0000259" key="3">
    <source>
        <dbReference type="PROSITE" id="PS51915"/>
    </source>
</evidence>
<dbReference type="PROSITE" id="PS51915">
    <property type="entry name" value="ZAD"/>
    <property type="match status" value="1"/>
</dbReference>
<keyword evidence="1" id="KW-0479">Metal-binding</keyword>
<gene>
    <name evidence="4" type="ORF">CHIRRI_LOCUS10519</name>
</gene>
<reference evidence="4" key="1">
    <citation type="submission" date="2022-01" db="EMBL/GenBank/DDBJ databases">
        <authorList>
            <person name="King R."/>
        </authorList>
    </citation>
    <scope>NUCLEOTIDE SEQUENCE</scope>
</reference>
<reference evidence="4" key="2">
    <citation type="submission" date="2022-10" db="EMBL/GenBank/DDBJ databases">
        <authorList>
            <consortium name="ENA_rothamsted_submissions"/>
            <consortium name="culmorum"/>
            <person name="King R."/>
        </authorList>
    </citation>
    <scope>NUCLEOTIDE SEQUENCE</scope>
</reference>
<feature type="region of interest" description="Disordered" evidence="2">
    <location>
        <begin position="307"/>
        <end position="351"/>
    </location>
</feature>
<feature type="domain" description="ZAD" evidence="3">
    <location>
        <begin position="58"/>
        <end position="145"/>
    </location>
</feature>
<organism evidence="4 5">
    <name type="scientific">Chironomus riparius</name>
    <dbReference type="NCBI Taxonomy" id="315576"/>
    <lineage>
        <taxon>Eukaryota</taxon>
        <taxon>Metazoa</taxon>
        <taxon>Ecdysozoa</taxon>
        <taxon>Arthropoda</taxon>
        <taxon>Hexapoda</taxon>
        <taxon>Insecta</taxon>
        <taxon>Pterygota</taxon>
        <taxon>Neoptera</taxon>
        <taxon>Endopterygota</taxon>
        <taxon>Diptera</taxon>
        <taxon>Nematocera</taxon>
        <taxon>Chironomoidea</taxon>
        <taxon>Chironomidae</taxon>
        <taxon>Chironominae</taxon>
        <taxon>Chironomus</taxon>
    </lineage>
</organism>
<proteinExistence type="predicted"/>
<dbReference type="Proteomes" id="UP001153620">
    <property type="component" value="Chromosome 3"/>
</dbReference>
<keyword evidence="5" id="KW-1185">Reference proteome</keyword>
<feature type="binding site" evidence="1">
    <location>
        <position position="121"/>
    </location>
    <ligand>
        <name>Zn(2+)</name>
        <dbReference type="ChEBI" id="CHEBI:29105"/>
    </ligand>
</feature>
<evidence type="ECO:0000313" key="5">
    <source>
        <dbReference type="Proteomes" id="UP001153620"/>
    </source>
</evidence>
<feature type="compositionally biased region" description="Low complexity" evidence="2">
    <location>
        <begin position="313"/>
        <end position="333"/>
    </location>
</feature>
<feature type="binding site" evidence="1">
    <location>
        <position position="118"/>
    </location>
    <ligand>
        <name>Zn(2+)</name>
        <dbReference type="ChEBI" id="CHEBI:29105"/>
    </ligand>
</feature>
<feature type="binding site" evidence="1">
    <location>
        <position position="60"/>
    </location>
    <ligand>
        <name>Zn(2+)</name>
        <dbReference type="ChEBI" id="CHEBI:29105"/>
    </ligand>
</feature>
<dbReference type="OrthoDB" id="7790848at2759"/>
<dbReference type="Pfam" id="PF07776">
    <property type="entry name" value="zf-AD"/>
    <property type="match status" value="1"/>
</dbReference>
<dbReference type="AlphaFoldDB" id="A0A9N9S1X3"/>
<dbReference type="SMART" id="SM00868">
    <property type="entry name" value="zf-AD"/>
    <property type="match status" value="1"/>
</dbReference>
<keyword evidence="1" id="KW-0862">Zinc</keyword>
<evidence type="ECO:0000256" key="1">
    <source>
        <dbReference type="PROSITE-ProRule" id="PRU01263"/>
    </source>
</evidence>
<dbReference type="InterPro" id="IPR012934">
    <property type="entry name" value="Znf_AD"/>
</dbReference>
<name>A0A9N9S1X3_9DIPT</name>
<accession>A0A9N9S1X3</accession>